<keyword evidence="3" id="KW-0804">Transcription</keyword>
<dbReference type="KEGG" id="cps:CPS_4694"/>
<gene>
    <name evidence="5" type="ordered locus">CPS_4694</name>
</gene>
<dbReference type="SUPFAM" id="SSF46689">
    <property type="entry name" value="Homeodomain-like"/>
    <property type="match status" value="1"/>
</dbReference>
<dbReference type="SMART" id="SM00342">
    <property type="entry name" value="HTH_ARAC"/>
    <property type="match status" value="1"/>
</dbReference>
<dbReference type="PANTHER" id="PTHR46796">
    <property type="entry name" value="HTH-TYPE TRANSCRIPTIONAL ACTIVATOR RHAS-RELATED"/>
    <property type="match status" value="1"/>
</dbReference>
<reference evidence="5" key="1">
    <citation type="journal article" date="2005" name="Proc. Natl. Acad. Sci. U.S.A.">
        <title>The psychrophilic lifestyle as revealed by the genome sequence of Colwellia psychrerythraea 34H through genomic and proteomic analyses.</title>
        <authorList>
            <person name="Methe B.A."/>
            <person name="Nelson K.E."/>
            <person name="Deming J.W."/>
            <person name="Momen B."/>
            <person name="Melamud E."/>
            <person name="Zhang X."/>
            <person name="Moult J."/>
            <person name="Madupu R."/>
            <person name="Nelson W.C."/>
            <person name="Dodson R.J."/>
            <person name="Brinkac L.M."/>
            <person name="Daugherty S.C."/>
            <person name="Durkin A.S."/>
            <person name="DeBoy R.T."/>
            <person name="Kolonay J.F."/>
            <person name="Sullivan S.A."/>
            <person name="Zhou L."/>
            <person name="Davidsen T.M."/>
            <person name="Wu M."/>
            <person name="Huston A.L."/>
            <person name="Lewis M."/>
            <person name="Weaver B."/>
            <person name="Weidman J.F."/>
            <person name="Khouri H."/>
            <person name="Utterback T.R."/>
            <person name="Feldblyum T.V."/>
            <person name="Fraser C.M."/>
        </authorList>
    </citation>
    <scope>NUCLEOTIDE SEQUENCE [LARGE SCALE GENOMIC DNA]</scope>
    <source>
        <strain evidence="5">34H</strain>
    </source>
</reference>
<dbReference type="STRING" id="167879.CPS_4694"/>
<dbReference type="InterPro" id="IPR018060">
    <property type="entry name" value="HTH_AraC"/>
</dbReference>
<evidence type="ECO:0000313" key="6">
    <source>
        <dbReference type="Proteomes" id="UP000000547"/>
    </source>
</evidence>
<dbReference type="PROSITE" id="PS01124">
    <property type="entry name" value="HTH_ARAC_FAMILY_2"/>
    <property type="match status" value="1"/>
</dbReference>
<dbReference type="PANTHER" id="PTHR46796:SF13">
    <property type="entry name" value="HTH-TYPE TRANSCRIPTIONAL ACTIVATOR RHAS"/>
    <property type="match status" value="1"/>
</dbReference>
<dbReference type="RefSeq" id="WP_011045419.1">
    <property type="nucleotide sequence ID" value="NC_003910.7"/>
</dbReference>
<dbReference type="Gene3D" id="1.10.10.60">
    <property type="entry name" value="Homeodomain-like"/>
    <property type="match status" value="1"/>
</dbReference>
<organism evidence="5 6">
    <name type="scientific">Colwellia psychrerythraea (strain 34H / ATCC BAA-681)</name>
    <name type="common">Vibrio psychroerythus</name>
    <dbReference type="NCBI Taxonomy" id="167879"/>
    <lineage>
        <taxon>Bacteria</taxon>
        <taxon>Pseudomonadati</taxon>
        <taxon>Pseudomonadota</taxon>
        <taxon>Gammaproteobacteria</taxon>
        <taxon>Alteromonadales</taxon>
        <taxon>Colwelliaceae</taxon>
        <taxon>Colwellia</taxon>
    </lineage>
</organism>
<evidence type="ECO:0000259" key="4">
    <source>
        <dbReference type="PROSITE" id="PS01124"/>
    </source>
</evidence>
<dbReference type="InterPro" id="IPR009057">
    <property type="entry name" value="Homeodomain-like_sf"/>
</dbReference>
<evidence type="ECO:0000256" key="3">
    <source>
        <dbReference type="ARBA" id="ARBA00023163"/>
    </source>
</evidence>
<dbReference type="Pfam" id="PF12833">
    <property type="entry name" value="HTH_18"/>
    <property type="match status" value="1"/>
</dbReference>
<dbReference type="HOGENOM" id="CLU_066193_1_2_6"/>
<evidence type="ECO:0000313" key="5">
    <source>
        <dbReference type="EMBL" id="AAZ27078.1"/>
    </source>
</evidence>
<sequence length="272" mass="30503">MPEHLDFTLFQPKGRLASIVQGVWSTSVAIHSSNNIKRWLHSDACSGFLFNLSEPIQLNDLSISTGGVLLPVSKQAQTITLPPGAVVVGVRFHPAMSFAILGNIYQQATQIKKSETNILSLQTLGNQLEQAKGHYARIVVFYRWLNTMLLTIDNIPAPLMSALKALEDKKSPGELSNHVLLSQRQIERHFQKWLNMTPKYYQRISRVKNALKVLKLHPETALADLALSIGFTDQAHMTREFKYIARITPKHYAQKVIDDKSNALSIIKPKVG</sequence>
<dbReference type="InterPro" id="IPR050204">
    <property type="entry name" value="AraC_XylS_family_regulators"/>
</dbReference>
<proteinExistence type="predicted"/>
<dbReference type="EMBL" id="CP000083">
    <property type="protein sequence ID" value="AAZ27078.1"/>
    <property type="molecule type" value="Genomic_DNA"/>
</dbReference>
<name>Q47V34_COLP3</name>
<dbReference type="GO" id="GO:0003700">
    <property type="term" value="F:DNA-binding transcription factor activity"/>
    <property type="evidence" value="ECO:0007669"/>
    <property type="project" value="InterPro"/>
</dbReference>
<dbReference type="Proteomes" id="UP000000547">
    <property type="component" value="Chromosome"/>
</dbReference>
<evidence type="ECO:0000256" key="2">
    <source>
        <dbReference type="ARBA" id="ARBA00023125"/>
    </source>
</evidence>
<feature type="domain" description="HTH araC/xylS-type" evidence="4">
    <location>
        <begin position="174"/>
        <end position="255"/>
    </location>
</feature>
<protein>
    <submittedName>
        <fullName evidence="5">Transcriptional regulator, AraC family</fullName>
    </submittedName>
</protein>
<accession>Q47V34</accession>
<keyword evidence="2" id="KW-0238">DNA-binding</keyword>
<dbReference type="AlphaFoldDB" id="Q47V34"/>
<keyword evidence="1" id="KW-0805">Transcription regulation</keyword>
<evidence type="ECO:0000256" key="1">
    <source>
        <dbReference type="ARBA" id="ARBA00023015"/>
    </source>
</evidence>
<dbReference type="DNASU" id="3521334"/>
<dbReference type="GO" id="GO:0043565">
    <property type="term" value="F:sequence-specific DNA binding"/>
    <property type="evidence" value="ECO:0007669"/>
    <property type="project" value="InterPro"/>
</dbReference>